<comment type="caution">
    <text evidence="1">The sequence shown here is derived from an EMBL/GenBank/DDBJ whole genome shotgun (WGS) entry which is preliminary data.</text>
</comment>
<dbReference type="Proteomes" id="UP000712080">
    <property type="component" value="Unassembled WGS sequence"/>
</dbReference>
<proteinExistence type="predicted"/>
<dbReference type="AlphaFoldDB" id="A0A972FK30"/>
<name>A0A972FK30_9FLAO</name>
<keyword evidence="2" id="KW-1185">Reference proteome</keyword>
<evidence type="ECO:0000313" key="2">
    <source>
        <dbReference type="Proteomes" id="UP000712080"/>
    </source>
</evidence>
<dbReference type="RefSeq" id="WP_169526145.1">
    <property type="nucleotide sequence ID" value="NZ_JAAMPU010000099.1"/>
</dbReference>
<evidence type="ECO:0000313" key="1">
    <source>
        <dbReference type="EMBL" id="NMH27137.1"/>
    </source>
</evidence>
<protein>
    <submittedName>
        <fullName evidence="1">Uncharacterized protein</fullName>
    </submittedName>
</protein>
<sequence>MKNIILSLILCNGLLLNAQRLEPVEISGTEFVAIPYFDTEKTGDSESGIKFINTATGEIKQAILPKDNHVARLEHVKIESLGIDKIVVIIQNEGKSVIVKGTRQSQLSVYSVNGTLEKNIILDAEVGRDLIVNNVTGRLVLISFKGSKFAPEHKQEEIIYDLRTNSIIPSK</sequence>
<accession>A0A972FK30</accession>
<dbReference type="EMBL" id="JAAMPU010000099">
    <property type="protein sequence ID" value="NMH27137.1"/>
    <property type="molecule type" value="Genomic_DNA"/>
</dbReference>
<reference evidence="1" key="1">
    <citation type="submission" date="2020-02" db="EMBL/GenBank/DDBJ databases">
        <title>Flavobacterium sp. genome.</title>
        <authorList>
            <person name="Jung H.S."/>
            <person name="Baek J.H."/>
            <person name="Jeon C.O."/>
        </authorList>
    </citation>
    <scope>NUCLEOTIDE SEQUENCE</scope>
    <source>
        <strain evidence="1">SE-s28</strain>
    </source>
</reference>
<gene>
    <name evidence="1" type="ORF">G6047_03755</name>
</gene>
<organism evidence="1 2">
    <name type="scientific">Flavobacterium silvaticum</name>
    <dbReference type="NCBI Taxonomy" id="1852020"/>
    <lineage>
        <taxon>Bacteria</taxon>
        <taxon>Pseudomonadati</taxon>
        <taxon>Bacteroidota</taxon>
        <taxon>Flavobacteriia</taxon>
        <taxon>Flavobacteriales</taxon>
        <taxon>Flavobacteriaceae</taxon>
        <taxon>Flavobacterium</taxon>
    </lineage>
</organism>